<keyword evidence="2" id="KW-1185">Reference proteome</keyword>
<sequence>MLASRLLHTSESSSDGSFYSEVTRGRHRFNSAHQMFDKIIKRDLMSWNVMITEFIPNRFSYRFRFDPLLM</sequence>
<gene>
    <name evidence="1" type="ORF">L1987_10999</name>
</gene>
<reference evidence="2" key="1">
    <citation type="journal article" date="2022" name="Mol. Ecol. Resour.">
        <title>The genomes of chicory, endive, great burdock and yacon provide insights into Asteraceae palaeo-polyploidization history and plant inulin production.</title>
        <authorList>
            <person name="Fan W."/>
            <person name="Wang S."/>
            <person name="Wang H."/>
            <person name="Wang A."/>
            <person name="Jiang F."/>
            <person name="Liu H."/>
            <person name="Zhao H."/>
            <person name="Xu D."/>
            <person name="Zhang Y."/>
        </authorList>
    </citation>
    <scope>NUCLEOTIDE SEQUENCE [LARGE SCALE GENOMIC DNA]</scope>
    <source>
        <strain evidence="2">cv. Yunnan</strain>
    </source>
</reference>
<dbReference type="Proteomes" id="UP001056120">
    <property type="component" value="Linkage Group LG04"/>
</dbReference>
<comment type="caution">
    <text evidence="1">The sequence shown here is derived from an EMBL/GenBank/DDBJ whole genome shotgun (WGS) entry which is preliminary data.</text>
</comment>
<evidence type="ECO:0000313" key="1">
    <source>
        <dbReference type="EMBL" id="KAI3817210.1"/>
    </source>
</evidence>
<evidence type="ECO:0000313" key="2">
    <source>
        <dbReference type="Proteomes" id="UP001056120"/>
    </source>
</evidence>
<proteinExistence type="predicted"/>
<protein>
    <submittedName>
        <fullName evidence="1">Uncharacterized protein</fullName>
    </submittedName>
</protein>
<dbReference type="EMBL" id="CM042021">
    <property type="protein sequence ID" value="KAI3817210.1"/>
    <property type="molecule type" value="Genomic_DNA"/>
</dbReference>
<organism evidence="1 2">
    <name type="scientific">Smallanthus sonchifolius</name>
    <dbReference type="NCBI Taxonomy" id="185202"/>
    <lineage>
        <taxon>Eukaryota</taxon>
        <taxon>Viridiplantae</taxon>
        <taxon>Streptophyta</taxon>
        <taxon>Embryophyta</taxon>
        <taxon>Tracheophyta</taxon>
        <taxon>Spermatophyta</taxon>
        <taxon>Magnoliopsida</taxon>
        <taxon>eudicotyledons</taxon>
        <taxon>Gunneridae</taxon>
        <taxon>Pentapetalae</taxon>
        <taxon>asterids</taxon>
        <taxon>campanulids</taxon>
        <taxon>Asterales</taxon>
        <taxon>Asteraceae</taxon>
        <taxon>Asteroideae</taxon>
        <taxon>Heliantheae alliance</taxon>
        <taxon>Millerieae</taxon>
        <taxon>Smallanthus</taxon>
    </lineage>
</organism>
<name>A0ACB9JBS4_9ASTR</name>
<accession>A0ACB9JBS4</accession>
<reference evidence="1 2" key="2">
    <citation type="journal article" date="2022" name="Mol. Ecol. Resour.">
        <title>The genomes of chicory, endive, great burdock and yacon provide insights into Asteraceae paleo-polyploidization history and plant inulin production.</title>
        <authorList>
            <person name="Fan W."/>
            <person name="Wang S."/>
            <person name="Wang H."/>
            <person name="Wang A."/>
            <person name="Jiang F."/>
            <person name="Liu H."/>
            <person name="Zhao H."/>
            <person name="Xu D."/>
            <person name="Zhang Y."/>
        </authorList>
    </citation>
    <scope>NUCLEOTIDE SEQUENCE [LARGE SCALE GENOMIC DNA]</scope>
    <source>
        <strain evidence="2">cv. Yunnan</strain>
        <tissue evidence="1">Leaves</tissue>
    </source>
</reference>